<evidence type="ECO:0000313" key="7">
    <source>
        <dbReference type="Proteomes" id="UP000289794"/>
    </source>
</evidence>
<dbReference type="GO" id="GO:0003700">
    <property type="term" value="F:DNA-binding transcription factor activity"/>
    <property type="evidence" value="ECO:0007669"/>
    <property type="project" value="InterPro"/>
</dbReference>
<dbReference type="InterPro" id="IPR005119">
    <property type="entry name" value="LysR_subst-bd"/>
</dbReference>
<comment type="similarity">
    <text evidence="1">Belongs to the LysR transcriptional regulatory family.</text>
</comment>
<dbReference type="InterPro" id="IPR000847">
    <property type="entry name" value="LysR_HTH_N"/>
</dbReference>
<keyword evidence="2" id="KW-0805">Transcription regulation</keyword>
<evidence type="ECO:0000259" key="5">
    <source>
        <dbReference type="PROSITE" id="PS50931"/>
    </source>
</evidence>
<dbReference type="SUPFAM" id="SSF46785">
    <property type="entry name" value="Winged helix' DNA-binding domain"/>
    <property type="match status" value="1"/>
</dbReference>
<proteinExistence type="inferred from homology"/>
<dbReference type="PROSITE" id="PS50931">
    <property type="entry name" value="HTH_LYSR"/>
    <property type="match status" value="1"/>
</dbReference>
<dbReference type="InterPro" id="IPR036388">
    <property type="entry name" value="WH-like_DNA-bd_sf"/>
</dbReference>
<dbReference type="AlphaFoldDB" id="A0A4P6LV60"/>
<dbReference type="Proteomes" id="UP000289794">
    <property type="component" value="Chromosome"/>
</dbReference>
<evidence type="ECO:0000256" key="2">
    <source>
        <dbReference type="ARBA" id="ARBA00023015"/>
    </source>
</evidence>
<dbReference type="PANTHER" id="PTHR30126:SF40">
    <property type="entry name" value="HTH-TYPE TRANSCRIPTIONAL REGULATOR GLTR"/>
    <property type="match status" value="1"/>
</dbReference>
<organism evidence="6 7">
    <name type="scientific">Blautia producta</name>
    <dbReference type="NCBI Taxonomy" id="33035"/>
    <lineage>
        <taxon>Bacteria</taxon>
        <taxon>Bacillati</taxon>
        <taxon>Bacillota</taxon>
        <taxon>Clostridia</taxon>
        <taxon>Lachnospirales</taxon>
        <taxon>Lachnospiraceae</taxon>
        <taxon>Blautia</taxon>
    </lineage>
</organism>
<evidence type="ECO:0000256" key="1">
    <source>
        <dbReference type="ARBA" id="ARBA00009437"/>
    </source>
</evidence>
<dbReference type="FunFam" id="1.10.10.10:FF:000001">
    <property type="entry name" value="LysR family transcriptional regulator"/>
    <property type="match status" value="1"/>
</dbReference>
<dbReference type="Pfam" id="PF00126">
    <property type="entry name" value="HTH_1"/>
    <property type="match status" value="1"/>
</dbReference>
<dbReference type="GO" id="GO:0000976">
    <property type="term" value="F:transcription cis-regulatory region binding"/>
    <property type="evidence" value="ECO:0007669"/>
    <property type="project" value="TreeGrafter"/>
</dbReference>
<dbReference type="PANTHER" id="PTHR30126">
    <property type="entry name" value="HTH-TYPE TRANSCRIPTIONAL REGULATOR"/>
    <property type="match status" value="1"/>
</dbReference>
<dbReference type="InterPro" id="IPR036390">
    <property type="entry name" value="WH_DNA-bd_sf"/>
</dbReference>
<sequence>MDLQTMKIFHTVAKEGSFSAASHKLNYAQSNISIKMQQLESDMQSPLFYRHNRGITLTLKGTLLLQYSEKILRLLDETSSAMLEDGSARGTLSIGSMETVASIYLPKILSKYHKDCPEVILSLKTGTTTDSLERLLSHEIDLAFIAGPVNHPELEQQTFINEDLVLVSGNAQAHMKSWKDMETCTLLVFQYGCSYRKGLEELLQHEGVIPEHIIEFNSLSALIASICAGVGISLLPSNVVNSYIKDGLMTTYPIPEAYAVIPTVIAYRKDHFKNEAFRAFMSLSHNFL</sequence>
<feature type="domain" description="HTH lysR-type" evidence="5">
    <location>
        <begin position="1"/>
        <end position="58"/>
    </location>
</feature>
<dbReference type="KEGG" id="bpro:PMF13cell1_00438"/>
<keyword evidence="3" id="KW-0238">DNA-binding</keyword>
<evidence type="ECO:0000313" key="6">
    <source>
        <dbReference type="EMBL" id="QBE94943.1"/>
    </source>
</evidence>
<dbReference type="Pfam" id="PF03466">
    <property type="entry name" value="LysR_substrate"/>
    <property type="match status" value="1"/>
</dbReference>
<accession>A0A4P6LV60</accession>
<dbReference type="Gene3D" id="1.10.10.10">
    <property type="entry name" value="Winged helix-like DNA-binding domain superfamily/Winged helix DNA-binding domain"/>
    <property type="match status" value="1"/>
</dbReference>
<keyword evidence="4" id="KW-0804">Transcription</keyword>
<evidence type="ECO:0000256" key="4">
    <source>
        <dbReference type="ARBA" id="ARBA00023163"/>
    </source>
</evidence>
<gene>
    <name evidence="6" type="primary">gltR_1</name>
    <name evidence="6" type="ORF">PMF13cell1_00438</name>
</gene>
<dbReference type="SUPFAM" id="SSF53850">
    <property type="entry name" value="Periplasmic binding protein-like II"/>
    <property type="match status" value="1"/>
</dbReference>
<evidence type="ECO:0000256" key="3">
    <source>
        <dbReference type="ARBA" id="ARBA00023125"/>
    </source>
</evidence>
<dbReference type="RefSeq" id="WP_130179662.1">
    <property type="nucleotide sequence ID" value="NZ_CP035945.1"/>
</dbReference>
<dbReference type="EMBL" id="CP035945">
    <property type="protein sequence ID" value="QBE94943.1"/>
    <property type="molecule type" value="Genomic_DNA"/>
</dbReference>
<dbReference type="Gene3D" id="3.40.190.290">
    <property type="match status" value="1"/>
</dbReference>
<name>A0A4P6LV60_9FIRM</name>
<reference evidence="6 7" key="1">
    <citation type="submission" date="2019-01" db="EMBL/GenBank/DDBJ databases">
        <title>PMF-metabolizing Aryl O-demethylase.</title>
        <authorList>
            <person name="Kim M."/>
        </authorList>
    </citation>
    <scope>NUCLEOTIDE SEQUENCE [LARGE SCALE GENOMIC DNA]</scope>
    <source>
        <strain evidence="6 7">PMF1</strain>
    </source>
</reference>
<protein>
    <submittedName>
        <fullName evidence="6">HTH-type transcriptional regulator GltR</fullName>
    </submittedName>
</protein>